<keyword evidence="2" id="KW-1185">Reference proteome</keyword>
<sequence>MKDRIFQSEFMYSFLVSPGWKFLRLYFYPTQYNSSFDVVNSFFSVNDNGFTLLQNFNANLTAKGSIPESNSLIKEFIVRTERALYLTFTPSPNSLALVNGIEIEQT</sequence>
<protein>
    <submittedName>
        <fullName evidence="1">Receptor-like protein kinase</fullName>
    </submittedName>
</protein>
<reference evidence="1 2" key="1">
    <citation type="submission" date="2024-04" db="EMBL/GenBank/DDBJ databases">
        <title>Genome assembly C_amara_ONT_v2.</title>
        <authorList>
            <person name="Yant L."/>
            <person name="Moore C."/>
            <person name="Slenker M."/>
        </authorList>
    </citation>
    <scope>NUCLEOTIDE SEQUENCE [LARGE SCALE GENOMIC DNA]</scope>
    <source>
        <tissue evidence="1">Leaf</tissue>
    </source>
</reference>
<dbReference type="Proteomes" id="UP001558713">
    <property type="component" value="Unassembled WGS sequence"/>
</dbReference>
<name>A0ABD1AMR1_CARAN</name>
<evidence type="ECO:0000313" key="2">
    <source>
        <dbReference type="Proteomes" id="UP001558713"/>
    </source>
</evidence>
<dbReference type="FunFam" id="2.60.120.430:FF:000003">
    <property type="entry name" value="FERONIA receptor-like kinase"/>
    <property type="match status" value="1"/>
</dbReference>
<dbReference type="InterPro" id="IPR045272">
    <property type="entry name" value="ANXUR1/2-like"/>
</dbReference>
<dbReference type="PANTHER" id="PTHR34590:SF5">
    <property type="entry name" value="OS04G0586500 PROTEIN"/>
    <property type="match status" value="1"/>
</dbReference>
<comment type="caution">
    <text evidence="1">The sequence shown here is derived from an EMBL/GenBank/DDBJ whole genome shotgun (WGS) entry which is preliminary data.</text>
</comment>
<organism evidence="1 2">
    <name type="scientific">Cardamine amara subsp. amara</name>
    <dbReference type="NCBI Taxonomy" id="228776"/>
    <lineage>
        <taxon>Eukaryota</taxon>
        <taxon>Viridiplantae</taxon>
        <taxon>Streptophyta</taxon>
        <taxon>Embryophyta</taxon>
        <taxon>Tracheophyta</taxon>
        <taxon>Spermatophyta</taxon>
        <taxon>Magnoliopsida</taxon>
        <taxon>eudicotyledons</taxon>
        <taxon>Gunneridae</taxon>
        <taxon>Pentapetalae</taxon>
        <taxon>rosids</taxon>
        <taxon>malvids</taxon>
        <taxon>Brassicales</taxon>
        <taxon>Brassicaceae</taxon>
        <taxon>Cardamineae</taxon>
        <taxon>Cardamine</taxon>
    </lineage>
</organism>
<evidence type="ECO:0000313" key="1">
    <source>
        <dbReference type="EMBL" id="KAL1202785.1"/>
    </source>
</evidence>
<dbReference type="EMBL" id="JBANAX010000569">
    <property type="protein sequence ID" value="KAL1202785.1"/>
    <property type="molecule type" value="Genomic_DNA"/>
</dbReference>
<dbReference type="PANTHER" id="PTHR34590">
    <property type="entry name" value="OS03G0124300 PROTEIN-RELATED"/>
    <property type="match status" value="1"/>
</dbReference>
<proteinExistence type="predicted"/>
<dbReference type="AlphaFoldDB" id="A0ABD1AMR1"/>
<dbReference type="Gene3D" id="2.60.120.430">
    <property type="entry name" value="Galactose-binding lectin"/>
    <property type="match status" value="1"/>
</dbReference>
<gene>
    <name evidence="1" type="ORF">V5N11_003622</name>
</gene>
<accession>A0ABD1AMR1</accession>